<reference evidence="6 7" key="1">
    <citation type="submission" date="2016-10" db="EMBL/GenBank/DDBJ databases">
        <authorList>
            <person name="Cai Z."/>
        </authorList>
    </citation>
    <scope>NUCLEOTIDE SEQUENCE [LARGE SCALE GENOMIC DNA]</scope>
    <source>
        <strain evidence="6 7">CGMCC 1.10826</strain>
    </source>
</reference>
<dbReference type="PRINTS" id="PR00080">
    <property type="entry name" value="SDRFAMILY"/>
</dbReference>
<dbReference type="PANTHER" id="PTHR44196:SF1">
    <property type="entry name" value="DEHYDROGENASE_REDUCTASE SDR FAMILY MEMBER 7B"/>
    <property type="match status" value="1"/>
</dbReference>
<dbReference type="InterPro" id="IPR036291">
    <property type="entry name" value="NAD(P)-bd_dom_sf"/>
</dbReference>
<evidence type="ECO:0000256" key="1">
    <source>
        <dbReference type="ARBA" id="ARBA00006484"/>
    </source>
</evidence>
<dbReference type="RefSeq" id="WP_110852143.1">
    <property type="nucleotide sequence ID" value="NZ_QKLZ01000004.1"/>
</dbReference>
<dbReference type="EMBL" id="UETB01000004">
    <property type="protein sequence ID" value="SSA40687.1"/>
    <property type="molecule type" value="Genomic_DNA"/>
</dbReference>
<name>A0A2Y9AEE3_9MICO</name>
<comment type="similarity">
    <text evidence="1 3">Belongs to the short-chain dehydrogenases/reductases (SDR) family.</text>
</comment>
<evidence type="ECO:0000313" key="7">
    <source>
        <dbReference type="Proteomes" id="UP000250222"/>
    </source>
</evidence>
<dbReference type="SMART" id="SM00822">
    <property type="entry name" value="PKS_KR"/>
    <property type="match status" value="1"/>
</dbReference>
<dbReference type="SUPFAM" id="SSF51735">
    <property type="entry name" value="NAD(P)-binding Rossmann-fold domains"/>
    <property type="match status" value="1"/>
</dbReference>
<evidence type="ECO:0000256" key="2">
    <source>
        <dbReference type="ARBA" id="ARBA00023002"/>
    </source>
</evidence>
<dbReference type="Proteomes" id="UP000250222">
    <property type="component" value="Unassembled WGS sequence"/>
</dbReference>
<evidence type="ECO:0000256" key="3">
    <source>
        <dbReference type="RuleBase" id="RU000363"/>
    </source>
</evidence>
<dbReference type="InterPro" id="IPR002347">
    <property type="entry name" value="SDR_fam"/>
</dbReference>
<dbReference type="InterPro" id="IPR057326">
    <property type="entry name" value="KR_dom"/>
</dbReference>
<evidence type="ECO:0000259" key="5">
    <source>
        <dbReference type="SMART" id="SM00822"/>
    </source>
</evidence>
<gene>
    <name evidence="6" type="ORF">SAMN05216184_104243</name>
</gene>
<feature type="domain" description="Ketoreductase" evidence="5">
    <location>
        <begin position="6"/>
        <end position="192"/>
    </location>
</feature>
<sequence length="324" mass="34570">MRVKGCVVVVTGASSGIGRATALRFAREGADVVLAARRGQALETVAEQCRRHGVRALPVVTDVTDAAAVDRLAQQAVTSFGRIDAWVNIASVTVFGPLLATPMEDVRRVVDVNVMGYVHGARAALEHMRRQGSGVLVNVSSVVGEIPQPYTPAYSMAKAAVRALSVSLRSELWLDGARDIHVVTVLPATYDTPFFQQAANYSGRRAQPIPPLYAPPRAARGIVGAVRRPRREVTVGAGGRLMRAQHRVAPALTETMMAVLVDRTHLSRTHSAPPTSGNLYEPSSDERLAQVTGGWGGRRRTAVRTLAGAGALVGGGLALRRLRR</sequence>
<feature type="region of interest" description="Disordered" evidence="4">
    <location>
        <begin position="265"/>
        <end position="285"/>
    </location>
</feature>
<dbReference type="OrthoDB" id="151996at2"/>
<evidence type="ECO:0000256" key="4">
    <source>
        <dbReference type="SAM" id="MobiDB-lite"/>
    </source>
</evidence>
<keyword evidence="7" id="KW-1185">Reference proteome</keyword>
<dbReference type="PRINTS" id="PR00081">
    <property type="entry name" value="GDHRDH"/>
</dbReference>
<protein>
    <submittedName>
        <fullName evidence="6">Short-chain dehydrogenase</fullName>
    </submittedName>
</protein>
<dbReference type="GO" id="GO:0016020">
    <property type="term" value="C:membrane"/>
    <property type="evidence" value="ECO:0007669"/>
    <property type="project" value="TreeGrafter"/>
</dbReference>
<proteinExistence type="inferred from homology"/>
<organism evidence="6 7">
    <name type="scientific">Georgenia satyanarayanai</name>
    <dbReference type="NCBI Taxonomy" id="860221"/>
    <lineage>
        <taxon>Bacteria</taxon>
        <taxon>Bacillati</taxon>
        <taxon>Actinomycetota</taxon>
        <taxon>Actinomycetes</taxon>
        <taxon>Micrococcales</taxon>
        <taxon>Bogoriellaceae</taxon>
        <taxon>Georgenia</taxon>
    </lineage>
</organism>
<dbReference type="PROSITE" id="PS00061">
    <property type="entry name" value="ADH_SHORT"/>
    <property type="match status" value="1"/>
</dbReference>
<dbReference type="AlphaFoldDB" id="A0A2Y9AEE3"/>
<dbReference type="GO" id="GO:0016491">
    <property type="term" value="F:oxidoreductase activity"/>
    <property type="evidence" value="ECO:0007669"/>
    <property type="project" value="UniProtKB-KW"/>
</dbReference>
<dbReference type="PANTHER" id="PTHR44196">
    <property type="entry name" value="DEHYDROGENASE/REDUCTASE SDR FAMILY MEMBER 7B"/>
    <property type="match status" value="1"/>
</dbReference>
<dbReference type="InterPro" id="IPR020904">
    <property type="entry name" value="Sc_DH/Rdtase_CS"/>
</dbReference>
<feature type="compositionally biased region" description="Polar residues" evidence="4">
    <location>
        <begin position="269"/>
        <end position="278"/>
    </location>
</feature>
<accession>A0A2Y9AEE3</accession>
<dbReference type="Gene3D" id="3.40.50.720">
    <property type="entry name" value="NAD(P)-binding Rossmann-like Domain"/>
    <property type="match status" value="1"/>
</dbReference>
<dbReference type="Pfam" id="PF00106">
    <property type="entry name" value="adh_short"/>
    <property type="match status" value="1"/>
</dbReference>
<dbReference type="NCBIfam" id="NF005495">
    <property type="entry name" value="PRK07109.1"/>
    <property type="match status" value="1"/>
</dbReference>
<evidence type="ECO:0000313" key="6">
    <source>
        <dbReference type="EMBL" id="SSA40687.1"/>
    </source>
</evidence>
<keyword evidence="2" id="KW-0560">Oxidoreductase</keyword>